<gene>
    <name evidence="2" type="ORF">SAJA_07385</name>
</gene>
<keyword evidence="1" id="KW-1133">Transmembrane helix</keyword>
<keyword evidence="1" id="KW-0812">Transmembrane</keyword>
<proteinExistence type="predicted"/>
<dbReference type="Proteomes" id="UP000285310">
    <property type="component" value="Unassembled WGS sequence"/>
</dbReference>
<evidence type="ECO:0000313" key="2">
    <source>
        <dbReference type="EMBL" id="ROO28773.1"/>
    </source>
</evidence>
<keyword evidence="1" id="KW-0472">Membrane</keyword>
<dbReference type="InParanoid" id="A0A423PT47"/>
<reference evidence="2 3" key="1">
    <citation type="submission" date="2013-10" db="EMBL/GenBank/DDBJ databases">
        <title>Salinisphaera japonica YTM-1 Genome Sequencing.</title>
        <authorList>
            <person name="Lai Q."/>
            <person name="Li C."/>
            <person name="Shao Z."/>
        </authorList>
    </citation>
    <scope>NUCLEOTIDE SEQUENCE [LARGE SCALE GENOMIC DNA]</scope>
    <source>
        <strain evidence="2 3">YTM-1</strain>
    </source>
</reference>
<evidence type="ECO:0000256" key="1">
    <source>
        <dbReference type="SAM" id="Phobius"/>
    </source>
</evidence>
<dbReference type="EMBL" id="AYKG01000019">
    <property type="protein sequence ID" value="ROO28773.1"/>
    <property type="molecule type" value="Genomic_DNA"/>
</dbReference>
<accession>A0A423PT47</accession>
<name>A0A423PT47_9GAMM</name>
<protein>
    <submittedName>
        <fullName evidence="2">MFS transporter</fullName>
    </submittedName>
</protein>
<evidence type="ECO:0000313" key="3">
    <source>
        <dbReference type="Proteomes" id="UP000285310"/>
    </source>
</evidence>
<organism evidence="2 3">
    <name type="scientific">Salinisphaera japonica YTM-1</name>
    <dbReference type="NCBI Taxonomy" id="1209778"/>
    <lineage>
        <taxon>Bacteria</taxon>
        <taxon>Pseudomonadati</taxon>
        <taxon>Pseudomonadota</taxon>
        <taxon>Gammaproteobacteria</taxon>
        <taxon>Salinisphaerales</taxon>
        <taxon>Salinisphaeraceae</taxon>
        <taxon>Salinisphaera</taxon>
    </lineage>
</organism>
<dbReference type="OrthoDB" id="7361737at2"/>
<dbReference type="AlphaFoldDB" id="A0A423PT47"/>
<feature type="transmembrane region" description="Helical" evidence="1">
    <location>
        <begin position="74"/>
        <end position="96"/>
    </location>
</feature>
<dbReference type="RefSeq" id="WP_123657997.1">
    <property type="nucleotide sequence ID" value="NZ_AYKG01000019.1"/>
</dbReference>
<sequence length="97" mass="10344">MANESLFHWAGEQLGQLIRTVVDSLAWVLTHLSEAVGGFYTGLRDTLGIGDSTASLVILIIGLLVLVAGLRRLLAVRLISGLIFTVLGVALLSWLMG</sequence>
<keyword evidence="3" id="KW-1185">Reference proteome</keyword>
<feature type="transmembrane region" description="Helical" evidence="1">
    <location>
        <begin position="47"/>
        <end position="67"/>
    </location>
</feature>
<comment type="caution">
    <text evidence="2">The sequence shown here is derived from an EMBL/GenBank/DDBJ whole genome shotgun (WGS) entry which is preliminary data.</text>
</comment>